<organism evidence="7 8">
    <name type="scientific">Nezara viridula</name>
    <name type="common">Southern green stink bug</name>
    <name type="synonym">Cimex viridulus</name>
    <dbReference type="NCBI Taxonomy" id="85310"/>
    <lineage>
        <taxon>Eukaryota</taxon>
        <taxon>Metazoa</taxon>
        <taxon>Ecdysozoa</taxon>
        <taxon>Arthropoda</taxon>
        <taxon>Hexapoda</taxon>
        <taxon>Insecta</taxon>
        <taxon>Pterygota</taxon>
        <taxon>Neoptera</taxon>
        <taxon>Paraneoptera</taxon>
        <taxon>Hemiptera</taxon>
        <taxon>Heteroptera</taxon>
        <taxon>Panheteroptera</taxon>
        <taxon>Pentatomomorpha</taxon>
        <taxon>Pentatomoidea</taxon>
        <taxon>Pentatomidae</taxon>
        <taxon>Pentatominae</taxon>
        <taxon>Nezara</taxon>
    </lineage>
</organism>
<accession>A0A9P0E0S9</accession>
<dbReference type="PANTHER" id="PTHR32247">
    <property type="entry name" value="DIABLO HOMOLOG, MITOCHONDRIAL"/>
    <property type="match status" value="1"/>
</dbReference>
<comment type="similarity">
    <text evidence="6">Belongs to the Smac/DIABLO protein family.</text>
</comment>
<sequence length="211" mass="23725">MLLRQIFRKLQGPLKGHCSFSPKVRLVPQILLVYCASDVAKNSEVSPQSLTHEFLLKQSSGVAVSAVAQLLHCTVAAYIDVANSYKKILNKQIDLIEEFLSRIGDSLAEEQLSDSIIECRNLMKEEKEKFTNLESLFVYIEDLVNSTTQASFLAGADYYSLSLCEQLSAAKREIQIIKKSVESIEQNYLSTELQAIEKERKKKDKGDQESA</sequence>
<dbReference type="InterPro" id="IPR009062">
    <property type="entry name" value="Smac/DIABLO-like_sf"/>
</dbReference>
<proteinExistence type="inferred from homology"/>
<dbReference type="GO" id="GO:0005739">
    <property type="term" value="C:mitochondrion"/>
    <property type="evidence" value="ECO:0007669"/>
    <property type="project" value="UniProtKB-SubCell"/>
</dbReference>
<dbReference type="SUPFAM" id="SSF46984">
    <property type="entry name" value="Smac/diablo"/>
    <property type="match status" value="1"/>
</dbReference>
<evidence type="ECO:0000256" key="2">
    <source>
        <dbReference type="ARBA" id="ARBA00022703"/>
    </source>
</evidence>
<dbReference type="EMBL" id="OV725077">
    <property type="protein sequence ID" value="CAH1388835.1"/>
    <property type="molecule type" value="Genomic_DNA"/>
</dbReference>
<keyword evidence="3" id="KW-0809">Transit peptide</keyword>
<evidence type="ECO:0000313" key="7">
    <source>
        <dbReference type="EMBL" id="CAH1388835.1"/>
    </source>
</evidence>
<dbReference type="GO" id="GO:0008631">
    <property type="term" value="P:intrinsic apoptotic signaling pathway in response to oxidative stress"/>
    <property type="evidence" value="ECO:0007669"/>
    <property type="project" value="TreeGrafter"/>
</dbReference>
<name>A0A9P0E0S9_NEZVI</name>
<protein>
    <recommendedName>
        <fullName evidence="5">Direct IAP-binding protein with low pI</fullName>
    </recommendedName>
</protein>
<dbReference type="PANTHER" id="PTHR32247:SF3">
    <property type="entry name" value="DIABLO IAP-BINDING MITOCHONDRIAL PROTEIN"/>
    <property type="match status" value="1"/>
</dbReference>
<evidence type="ECO:0000256" key="4">
    <source>
        <dbReference type="ARBA" id="ARBA00023128"/>
    </source>
</evidence>
<gene>
    <name evidence="7" type="ORF">NEZAVI_LOCUS365</name>
</gene>
<evidence type="ECO:0000313" key="8">
    <source>
        <dbReference type="Proteomes" id="UP001152798"/>
    </source>
</evidence>
<dbReference type="InterPro" id="IPR015142">
    <property type="entry name" value="Smac_DIABLO"/>
</dbReference>
<comment type="subcellular location">
    <subcellularLocation>
        <location evidence="1">Mitochondrion</location>
    </subcellularLocation>
</comment>
<evidence type="ECO:0000256" key="5">
    <source>
        <dbReference type="ARBA" id="ARBA00033049"/>
    </source>
</evidence>
<evidence type="ECO:0000256" key="3">
    <source>
        <dbReference type="ARBA" id="ARBA00022946"/>
    </source>
</evidence>
<keyword evidence="8" id="KW-1185">Reference proteome</keyword>
<keyword evidence="4" id="KW-0496">Mitochondrion</keyword>
<keyword evidence="2" id="KW-0053">Apoptosis</keyword>
<dbReference type="Proteomes" id="UP001152798">
    <property type="component" value="Chromosome 1"/>
</dbReference>
<dbReference type="AlphaFoldDB" id="A0A9P0E0S9"/>
<dbReference type="GO" id="GO:0051402">
    <property type="term" value="P:neuron apoptotic process"/>
    <property type="evidence" value="ECO:0007669"/>
    <property type="project" value="TreeGrafter"/>
</dbReference>
<dbReference type="OrthoDB" id="6153032at2759"/>
<reference evidence="7" key="1">
    <citation type="submission" date="2022-01" db="EMBL/GenBank/DDBJ databases">
        <authorList>
            <person name="King R."/>
        </authorList>
    </citation>
    <scope>NUCLEOTIDE SEQUENCE</scope>
</reference>
<dbReference type="Gene3D" id="1.20.58.70">
    <property type="match status" value="1"/>
</dbReference>
<evidence type="ECO:0000256" key="6">
    <source>
        <dbReference type="ARBA" id="ARBA00046319"/>
    </source>
</evidence>
<evidence type="ECO:0000256" key="1">
    <source>
        <dbReference type="ARBA" id="ARBA00004173"/>
    </source>
</evidence>
<dbReference type="Pfam" id="PF09057">
    <property type="entry name" value="Smac_DIABLO"/>
    <property type="match status" value="1"/>
</dbReference>